<feature type="domain" description="DUF7791" evidence="3">
    <location>
        <begin position="567"/>
        <end position="698"/>
    </location>
</feature>
<feature type="domain" description="Nephrocystin 3-like N-terminal" evidence="2">
    <location>
        <begin position="342"/>
        <end position="457"/>
    </location>
</feature>
<dbReference type="PANTHER" id="PTHR10039">
    <property type="entry name" value="AMELOGENIN"/>
    <property type="match status" value="1"/>
</dbReference>
<accession>K3VIV1</accession>
<reference evidence="4 5" key="1">
    <citation type="journal article" date="2012" name="PLoS Pathog.">
        <title>Comparative pathogenomics reveals horizontally acquired novel virulence genes in fungi infecting cereal hosts.</title>
        <authorList>
            <person name="Gardiner D.M."/>
            <person name="McDonald M.C."/>
            <person name="Covarelli L."/>
            <person name="Solomon P.S."/>
            <person name="Rusu A.G."/>
            <person name="Marshall M."/>
            <person name="Kazan K."/>
            <person name="Chakraborty S."/>
            <person name="McDonald B.A."/>
            <person name="Manners J.M."/>
        </authorList>
    </citation>
    <scope>NUCLEOTIDE SEQUENCE [LARGE SCALE GENOMIC DNA]</scope>
    <source>
        <strain evidence="4 5">CS3096</strain>
    </source>
</reference>
<dbReference type="Proteomes" id="UP000007978">
    <property type="component" value="Chromosome 2"/>
</dbReference>
<evidence type="ECO:0000259" key="3">
    <source>
        <dbReference type="Pfam" id="PF25053"/>
    </source>
</evidence>
<evidence type="ECO:0008006" key="6">
    <source>
        <dbReference type="Google" id="ProtNLM"/>
    </source>
</evidence>
<keyword evidence="5" id="KW-1185">Reference proteome</keyword>
<organism evidence="4 5">
    <name type="scientific">Fusarium pseudograminearum (strain CS3096)</name>
    <name type="common">Wheat and barley crown-rot fungus</name>
    <dbReference type="NCBI Taxonomy" id="1028729"/>
    <lineage>
        <taxon>Eukaryota</taxon>
        <taxon>Fungi</taxon>
        <taxon>Dikarya</taxon>
        <taxon>Ascomycota</taxon>
        <taxon>Pezizomycotina</taxon>
        <taxon>Sordariomycetes</taxon>
        <taxon>Hypocreomycetidae</taxon>
        <taxon>Hypocreales</taxon>
        <taxon>Nectriaceae</taxon>
        <taxon>Fusarium</taxon>
    </lineage>
</organism>
<dbReference type="InterPro" id="IPR027417">
    <property type="entry name" value="P-loop_NTPase"/>
</dbReference>
<dbReference type="Pfam" id="PF24883">
    <property type="entry name" value="NPHP3_N"/>
    <property type="match status" value="2"/>
</dbReference>
<gene>
    <name evidence="4" type="ORF">FPSE_05282</name>
</gene>
<keyword evidence="1" id="KW-0677">Repeat</keyword>
<name>K3VIV1_FUSPC</name>
<protein>
    <recommendedName>
        <fullName evidence="6">NACHT domain-containing protein</fullName>
    </recommendedName>
</protein>
<dbReference type="SUPFAM" id="SSF52540">
    <property type="entry name" value="P-loop containing nucleoside triphosphate hydrolases"/>
    <property type="match status" value="1"/>
</dbReference>
<sequence>MAEFAAVGVAASVLQVIDFGTRFIATAWQLSRSEHDFLMSLEDLRKTSDNFRDAQRTLESTDPGSNKAVESLVQKSVAISEEMTNSLDKIGRGRSALKKAWLTLWKEEKLKTLEVRLREVQLDLTFHMTVDLRSVVRDSAEKQDQILQELRKSSSNNSTEKAEAPIDSNLGYGASIVECLTDGLQLHEKIKSELIGDLVANIYNLEGEYPLLSDASDIQLSDERRTKLEQLFISRLCYDTMQERELTIKDAHKGTFRWVFEDGDVTGFKNWLVSDETLYWITGKPGSGKSTLMRYLLQPVSQNQDGNSGSTTRSTSSEIAILPHGRCEEHLKQWAGNNDKLTVVSFHFWAVGSKLQSSQEGLFRTLLVQLLRAHPEAIPIVAPLRWESLCLFNLDPKGFSHIELGDMFQQAIAYISTRAKLAMFIDGLDEFEGNCHDLISLVQRCVESPIKICISSRPWVEFEGAFGDCPRLKMEDLSHQDISNYVSAKFEADAQFKSLQRRQARVATELVESIVKKSSGVFLWVTIVVASLLAGIGAGDRVEDLQKRLRLLPAEIKNLYERILENIDSGYREHTAQLLKLMAAFETQPSPLLFWYADEVDFMGRAINEDLTTVSRHEVLERIEDIRRRLNSRCKGLLEINKSVTTTTHSSSHFGGTVDYLHKTVYEFVCSRRTQRRLRRYLKKPYDANLRVAAAYAALAKGAVNWTNTKSRIRDVQKSHFSLSLISCLDYASRVPPGSSKQVVRLLDHLTCVGPVLPHDIWQLVNDTRPHILHKLPTDSWAKHLASLDPYTVLKNSSSEKMLCLATSMSVVEYVKARAKPGGCVATHRATTTSKRNGLEGLGLLAGRMLGKWFGYNKVSLLSLVCLSDSNSKRILEHLLDKGAKPNMRFSKPSGFTLVRLTPWEEILAEAFRYCIAYEEDNKQKDNVLRCVRLMLDAGAKVNLKTVKTASKHASSNIDEEDAYRCLKRMKADPDARLEVVVNEGPITSSYCTQLTRSISSVSSYTISTASSV</sequence>
<dbReference type="RefSeq" id="XP_009256675.1">
    <property type="nucleotide sequence ID" value="XM_009258400.1"/>
</dbReference>
<evidence type="ECO:0000313" key="5">
    <source>
        <dbReference type="Proteomes" id="UP000007978"/>
    </source>
</evidence>
<dbReference type="AlphaFoldDB" id="K3VIV1"/>
<dbReference type="KEGG" id="fpu:FPSE_05282"/>
<dbReference type="InterPro" id="IPR056884">
    <property type="entry name" value="NPHP3-like_N"/>
</dbReference>
<comment type="caution">
    <text evidence="4">The sequence shown here is derived from an EMBL/GenBank/DDBJ whole genome shotgun (WGS) entry which is preliminary data.</text>
</comment>
<evidence type="ECO:0000256" key="1">
    <source>
        <dbReference type="ARBA" id="ARBA00022737"/>
    </source>
</evidence>
<dbReference type="OrthoDB" id="443402at2759"/>
<dbReference type="eggNOG" id="ENOG502SHWY">
    <property type="taxonomic scope" value="Eukaryota"/>
</dbReference>
<dbReference type="HOGENOM" id="CLU_002341_6_1_1"/>
<evidence type="ECO:0000259" key="2">
    <source>
        <dbReference type="Pfam" id="PF24883"/>
    </source>
</evidence>
<dbReference type="InterPro" id="IPR056693">
    <property type="entry name" value="DUF7791"/>
</dbReference>
<dbReference type="Pfam" id="PF25053">
    <property type="entry name" value="DUF7791"/>
    <property type="match status" value="1"/>
</dbReference>
<dbReference type="Gene3D" id="3.40.50.300">
    <property type="entry name" value="P-loop containing nucleotide triphosphate hydrolases"/>
    <property type="match status" value="1"/>
</dbReference>
<dbReference type="EMBL" id="AFNW01000108">
    <property type="protein sequence ID" value="EKJ74532.1"/>
    <property type="molecule type" value="Genomic_DNA"/>
</dbReference>
<proteinExistence type="predicted"/>
<dbReference type="GeneID" id="20363900"/>
<feature type="domain" description="Nephrocystin 3-like N-terminal" evidence="2">
    <location>
        <begin position="254"/>
        <end position="303"/>
    </location>
</feature>
<dbReference type="PANTHER" id="PTHR10039:SF5">
    <property type="entry name" value="NACHT DOMAIN-CONTAINING PROTEIN"/>
    <property type="match status" value="1"/>
</dbReference>
<evidence type="ECO:0000313" key="4">
    <source>
        <dbReference type="EMBL" id="EKJ74532.1"/>
    </source>
</evidence>